<evidence type="ECO:0000259" key="1">
    <source>
        <dbReference type="Pfam" id="PF24924"/>
    </source>
</evidence>
<protein>
    <recommendedName>
        <fullName evidence="1">DUF7745 domain-containing protein</fullName>
    </recommendedName>
</protein>
<evidence type="ECO:0000313" key="2">
    <source>
        <dbReference type="EMBL" id="RDY03346.1"/>
    </source>
</evidence>
<dbReference type="EMBL" id="QJKJ01002323">
    <property type="protein sequence ID" value="RDY03346.1"/>
    <property type="molecule type" value="Genomic_DNA"/>
</dbReference>
<organism evidence="2 3">
    <name type="scientific">Mucuna pruriens</name>
    <name type="common">Velvet bean</name>
    <name type="synonym">Dolichos pruriens</name>
    <dbReference type="NCBI Taxonomy" id="157652"/>
    <lineage>
        <taxon>Eukaryota</taxon>
        <taxon>Viridiplantae</taxon>
        <taxon>Streptophyta</taxon>
        <taxon>Embryophyta</taxon>
        <taxon>Tracheophyta</taxon>
        <taxon>Spermatophyta</taxon>
        <taxon>Magnoliopsida</taxon>
        <taxon>eudicotyledons</taxon>
        <taxon>Gunneridae</taxon>
        <taxon>Pentapetalae</taxon>
        <taxon>rosids</taxon>
        <taxon>fabids</taxon>
        <taxon>Fabales</taxon>
        <taxon>Fabaceae</taxon>
        <taxon>Papilionoideae</taxon>
        <taxon>50 kb inversion clade</taxon>
        <taxon>NPAAA clade</taxon>
        <taxon>indigoferoid/millettioid clade</taxon>
        <taxon>Phaseoleae</taxon>
        <taxon>Mucuna</taxon>
    </lineage>
</organism>
<gene>
    <name evidence="2" type="ORF">CR513_13084</name>
</gene>
<name>A0A371HKM4_MUCPR</name>
<evidence type="ECO:0000313" key="3">
    <source>
        <dbReference type="Proteomes" id="UP000257109"/>
    </source>
</evidence>
<proteinExistence type="predicted"/>
<sequence length="113" mass="13266">RMDTEQKHRAKSLISIQAIQKSPKRQWCRAFKEKYGKILSILEVEVQLAALSVLTQFYDSPMRGHYPSWASIAKLARVPKSRMAKRKRNWNGIEGLPRTYLEERLSHLLEEEN</sequence>
<keyword evidence="3" id="KW-1185">Reference proteome</keyword>
<feature type="domain" description="DUF7745" evidence="1">
    <location>
        <begin position="28"/>
        <end position="63"/>
    </location>
</feature>
<feature type="non-terminal residue" evidence="2">
    <location>
        <position position="1"/>
    </location>
</feature>
<reference evidence="2" key="1">
    <citation type="submission" date="2018-05" db="EMBL/GenBank/DDBJ databases">
        <title>Draft genome of Mucuna pruriens seed.</title>
        <authorList>
            <person name="Nnadi N.E."/>
            <person name="Vos R."/>
            <person name="Hasami M.H."/>
            <person name="Devisetty U.K."/>
            <person name="Aguiy J.C."/>
        </authorList>
    </citation>
    <scope>NUCLEOTIDE SEQUENCE [LARGE SCALE GENOMIC DNA]</scope>
    <source>
        <strain evidence="2">JCA_2017</strain>
    </source>
</reference>
<dbReference type="InterPro" id="IPR056647">
    <property type="entry name" value="DUF7745"/>
</dbReference>
<dbReference type="AlphaFoldDB" id="A0A371HKM4"/>
<dbReference type="Pfam" id="PF24924">
    <property type="entry name" value="DUF7745"/>
    <property type="match status" value="1"/>
</dbReference>
<comment type="caution">
    <text evidence="2">The sequence shown here is derived from an EMBL/GenBank/DDBJ whole genome shotgun (WGS) entry which is preliminary data.</text>
</comment>
<accession>A0A371HKM4</accession>
<dbReference type="Proteomes" id="UP000257109">
    <property type="component" value="Unassembled WGS sequence"/>
</dbReference>